<dbReference type="InterPro" id="IPR011128">
    <property type="entry name" value="G3P_DH_NAD-dep_N"/>
</dbReference>
<dbReference type="NCBIfam" id="NF000940">
    <property type="entry name" value="PRK00094.1-2"/>
    <property type="match status" value="1"/>
</dbReference>
<dbReference type="PROSITE" id="PS00957">
    <property type="entry name" value="NAD_G3PDH"/>
    <property type="match status" value="1"/>
</dbReference>
<dbReference type="Gene3D" id="1.10.1040.10">
    <property type="entry name" value="N-(1-d-carboxylethyl)-l-norvaline Dehydrogenase, domain 2"/>
    <property type="match status" value="1"/>
</dbReference>
<evidence type="ECO:0000256" key="6">
    <source>
        <dbReference type="ARBA" id="ARBA00023264"/>
    </source>
</evidence>
<dbReference type="PANTHER" id="PTHR11728">
    <property type="entry name" value="GLYCEROL-3-PHOSPHATE DEHYDROGENASE"/>
    <property type="match status" value="1"/>
</dbReference>
<evidence type="ECO:0000256" key="7">
    <source>
        <dbReference type="PIRSR" id="PIRSR000114-1"/>
    </source>
</evidence>
<dbReference type="SUPFAM" id="SSF51735">
    <property type="entry name" value="NAD(P)-binding Rossmann-fold domains"/>
    <property type="match status" value="1"/>
</dbReference>
<dbReference type="PANTHER" id="PTHR11728:SF1">
    <property type="entry name" value="GLYCEROL-3-PHOSPHATE DEHYDROGENASE [NAD(+)] 2, CHLOROPLASTIC"/>
    <property type="match status" value="1"/>
</dbReference>
<dbReference type="GO" id="GO:0051287">
    <property type="term" value="F:NAD binding"/>
    <property type="evidence" value="ECO:0007669"/>
    <property type="project" value="InterPro"/>
</dbReference>
<feature type="domain" description="Glycerol-3-phosphate dehydrogenase NAD-dependent C-terminal" evidence="13">
    <location>
        <begin position="187"/>
        <end position="324"/>
    </location>
</feature>
<dbReference type="GO" id="GO:0005829">
    <property type="term" value="C:cytosol"/>
    <property type="evidence" value="ECO:0007669"/>
    <property type="project" value="TreeGrafter"/>
</dbReference>
<dbReference type="GO" id="GO:0046168">
    <property type="term" value="P:glycerol-3-phosphate catabolic process"/>
    <property type="evidence" value="ECO:0007669"/>
    <property type="project" value="InterPro"/>
</dbReference>
<organism evidence="14 15">
    <name type="scientific">Acidiluteibacter ferrifornacis</name>
    <dbReference type="NCBI Taxonomy" id="2692424"/>
    <lineage>
        <taxon>Bacteria</taxon>
        <taxon>Pseudomonadati</taxon>
        <taxon>Bacteroidota</taxon>
        <taxon>Flavobacteriia</taxon>
        <taxon>Flavobacteriales</taxon>
        <taxon>Cryomorphaceae</taxon>
        <taxon>Acidiluteibacter</taxon>
    </lineage>
</organism>
<keyword evidence="6" id="KW-1208">Phospholipid metabolism</keyword>
<dbReference type="InterPro" id="IPR013328">
    <property type="entry name" value="6PGD_dom2"/>
</dbReference>
<sequence>MELKQPKNIAVIGGGSWATAIVKMLCNNIEGKVFWWMRNADKANYINKYHHNPRYLSSIQFDKEKIHVSNDLEEVLDSSDWIVMGTPAAFLSDVFEGKGSLGLENKIIFSAIKGIVPEYHAIPARYFHKQFGTPYENIGIICGPCHAEEVALERLSYLTFACQTEENAAIMASLFECRYIKVSTSDDLFGTELSAVLKNVYAIAAGICHGLGYGDNFQAVLIANAIQEIEKFVDAVNPIHRDVKSSAYLGDLLVTAYSQFSRNRTFGSMVGKGYSVKSAQFEMNMTAEGYYAVKSIIEINKKFNVEIPIAEAVYRILYEKISPAIEMRILTDKLT</sequence>
<dbReference type="InterPro" id="IPR036291">
    <property type="entry name" value="NAD(P)-bd_dom_sf"/>
</dbReference>
<dbReference type="Proteomes" id="UP000470771">
    <property type="component" value="Unassembled WGS sequence"/>
</dbReference>
<proteinExistence type="inferred from homology"/>
<dbReference type="InterPro" id="IPR006109">
    <property type="entry name" value="G3P_DH_NAD-dep_C"/>
</dbReference>
<keyword evidence="9 10" id="KW-0520">NAD</keyword>
<evidence type="ECO:0000313" key="14">
    <source>
        <dbReference type="EMBL" id="NBG65002.1"/>
    </source>
</evidence>
<evidence type="ECO:0000259" key="13">
    <source>
        <dbReference type="Pfam" id="PF07479"/>
    </source>
</evidence>
<dbReference type="Pfam" id="PF01210">
    <property type="entry name" value="NAD_Gly3P_dh_N"/>
    <property type="match status" value="1"/>
</dbReference>
<evidence type="ECO:0000256" key="11">
    <source>
        <dbReference type="RuleBase" id="RU000439"/>
    </source>
</evidence>
<feature type="binding site" evidence="9">
    <location>
        <position position="262"/>
    </location>
    <ligand>
        <name>NAD(+)</name>
        <dbReference type="ChEBI" id="CHEBI:57540"/>
    </ligand>
</feature>
<evidence type="ECO:0000313" key="15">
    <source>
        <dbReference type="Proteomes" id="UP000470771"/>
    </source>
</evidence>
<dbReference type="GO" id="GO:0005975">
    <property type="term" value="P:carbohydrate metabolic process"/>
    <property type="evidence" value="ECO:0007669"/>
    <property type="project" value="InterPro"/>
</dbReference>
<accession>A0A6N9NGQ0</accession>
<keyword evidence="5" id="KW-0594">Phospholipid biosynthesis</keyword>
<evidence type="ECO:0000256" key="10">
    <source>
        <dbReference type="RuleBase" id="RU000437"/>
    </source>
</evidence>
<evidence type="ECO:0000259" key="12">
    <source>
        <dbReference type="Pfam" id="PF01210"/>
    </source>
</evidence>
<dbReference type="PIRSF" id="PIRSF000114">
    <property type="entry name" value="Glycerol-3-P_dh"/>
    <property type="match status" value="1"/>
</dbReference>
<feature type="binding site" evidence="8">
    <location>
        <position position="113"/>
    </location>
    <ligand>
        <name>substrate</name>
    </ligand>
</feature>
<evidence type="ECO:0000256" key="8">
    <source>
        <dbReference type="PIRSR" id="PIRSR000114-2"/>
    </source>
</evidence>
<dbReference type="EMBL" id="WWNE01000003">
    <property type="protein sequence ID" value="NBG65002.1"/>
    <property type="molecule type" value="Genomic_DNA"/>
</dbReference>
<dbReference type="GO" id="GO:0047952">
    <property type="term" value="F:glycerol-3-phosphate dehydrogenase [NAD(P)+] activity"/>
    <property type="evidence" value="ECO:0007669"/>
    <property type="project" value="UniProtKB-EC"/>
</dbReference>
<dbReference type="InterPro" id="IPR006168">
    <property type="entry name" value="G3P_DH_NAD-dep"/>
</dbReference>
<evidence type="ECO:0000256" key="3">
    <source>
        <dbReference type="ARBA" id="ARBA00023002"/>
    </source>
</evidence>
<evidence type="ECO:0000256" key="5">
    <source>
        <dbReference type="ARBA" id="ARBA00023209"/>
    </source>
</evidence>
<evidence type="ECO:0000256" key="1">
    <source>
        <dbReference type="ARBA" id="ARBA00011009"/>
    </source>
</evidence>
<feature type="domain" description="Glycerol-3-phosphate dehydrogenase NAD-dependent N-terminal" evidence="12">
    <location>
        <begin position="8"/>
        <end position="167"/>
    </location>
</feature>
<evidence type="ECO:0000256" key="2">
    <source>
        <dbReference type="ARBA" id="ARBA00022516"/>
    </source>
</evidence>
<reference evidence="14 15" key="1">
    <citation type="submission" date="2019-12" db="EMBL/GenBank/DDBJ databases">
        <authorList>
            <person name="Zhao J."/>
        </authorList>
    </citation>
    <scope>NUCLEOTIDE SEQUENCE [LARGE SCALE GENOMIC DNA]</scope>
    <source>
        <strain evidence="14 15">S-15</strain>
    </source>
</reference>
<comment type="catalytic activity">
    <reaction evidence="11">
        <text>sn-glycerol 3-phosphate + NADP(+) = dihydroxyacetone phosphate + NADPH + H(+)</text>
        <dbReference type="Rhea" id="RHEA:11096"/>
        <dbReference type="ChEBI" id="CHEBI:15378"/>
        <dbReference type="ChEBI" id="CHEBI:57597"/>
        <dbReference type="ChEBI" id="CHEBI:57642"/>
        <dbReference type="ChEBI" id="CHEBI:57783"/>
        <dbReference type="ChEBI" id="CHEBI:58349"/>
        <dbReference type="EC" id="1.1.1.94"/>
    </reaction>
</comment>
<feature type="binding site" evidence="9">
    <location>
        <position position="147"/>
    </location>
    <ligand>
        <name>NAD(+)</name>
        <dbReference type="ChEBI" id="CHEBI:57540"/>
    </ligand>
</feature>
<protein>
    <recommendedName>
        <fullName evidence="11">Glycerol-3-phosphate dehydrogenase</fullName>
        <ecNumber evidence="11">1.1.1.94</ecNumber>
    </recommendedName>
</protein>
<dbReference type="SUPFAM" id="SSF48179">
    <property type="entry name" value="6-phosphogluconate dehydrogenase C-terminal domain-like"/>
    <property type="match status" value="1"/>
</dbReference>
<evidence type="ECO:0000256" key="4">
    <source>
        <dbReference type="ARBA" id="ARBA00023098"/>
    </source>
</evidence>
<dbReference type="RefSeq" id="WP_160631684.1">
    <property type="nucleotide sequence ID" value="NZ_WWNE01000003.1"/>
</dbReference>
<gene>
    <name evidence="14" type="ORF">GQN54_02660</name>
</gene>
<feature type="binding site" evidence="8">
    <location>
        <begin position="262"/>
        <end position="263"/>
    </location>
    <ligand>
        <name>substrate</name>
    </ligand>
</feature>
<keyword evidence="4" id="KW-0443">Lipid metabolism</keyword>
<dbReference type="InterPro" id="IPR008927">
    <property type="entry name" value="6-PGluconate_DH-like_C_sf"/>
</dbReference>
<dbReference type="AlphaFoldDB" id="A0A6N9NGQ0"/>
<dbReference type="Gene3D" id="3.40.50.720">
    <property type="entry name" value="NAD(P)-binding Rossmann-like Domain"/>
    <property type="match status" value="1"/>
</dbReference>
<dbReference type="Pfam" id="PF07479">
    <property type="entry name" value="NAD_Gly3P_dh_C"/>
    <property type="match status" value="1"/>
</dbReference>
<keyword evidence="2" id="KW-0444">Lipid biosynthesis</keyword>
<keyword evidence="3 10" id="KW-0560">Oxidoreductase</keyword>
<dbReference type="NCBIfam" id="NF000942">
    <property type="entry name" value="PRK00094.1-4"/>
    <property type="match status" value="1"/>
</dbReference>
<dbReference type="GO" id="GO:0008654">
    <property type="term" value="P:phospholipid biosynthetic process"/>
    <property type="evidence" value="ECO:0007669"/>
    <property type="project" value="UniProtKB-KW"/>
</dbReference>
<comment type="caution">
    <text evidence="14">The sequence shown here is derived from an EMBL/GenBank/DDBJ whole genome shotgun (WGS) entry which is preliminary data.</text>
</comment>
<feature type="active site" description="Proton acceptor" evidence="7">
    <location>
        <position position="198"/>
    </location>
</feature>
<comment type="similarity">
    <text evidence="1 10">Belongs to the NAD-dependent glycerol-3-phosphate dehydrogenase family.</text>
</comment>
<evidence type="ECO:0000256" key="9">
    <source>
        <dbReference type="PIRSR" id="PIRSR000114-3"/>
    </source>
</evidence>
<feature type="binding site" evidence="9">
    <location>
        <position position="90"/>
    </location>
    <ligand>
        <name>NAD(+)</name>
        <dbReference type="ChEBI" id="CHEBI:57540"/>
    </ligand>
</feature>
<dbReference type="PRINTS" id="PR00077">
    <property type="entry name" value="GPDHDRGNASE"/>
</dbReference>
<dbReference type="EC" id="1.1.1.94" evidence="11"/>
<name>A0A6N9NGQ0_9FLAO</name>
<keyword evidence="15" id="KW-1185">Reference proteome</keyword>